<protein>
    <submittedName>
        <fullName evidence="2">Predicted oxidoreductase</fullName>
    </submittedName>
</protein>
<evidence type="ECO:0000259" key="1">
    <source>
        <dbReference type="Pfam" id="PF01370"/>
    </source>
</evidence>
<dbReference type="InterPro" id="IPR036291">
    <property type="entry name" value="NAD(P)-bd_dom_sf"/>
</dbReference>
<dbReference type="AlphaFoldDB" id="A0A0F7SIY2"/>
<feature type="domain" description="NAD-dependent epimerase/dehydratase" evidence="1">
    <location>
        <begin position="7"/>
        <end position="80"/>
    </location>
</feature>
<dbReference type="SUPFAM" id="SSF51735">
    <property type="entry name" value="NAD(P)-binding Rossmann-fold domains"/>
    <property type="match status" value="1"/>
</dbReference>
<name>A0A0F7SIY2_PHARH</name>
<organism evidence="2">
    <name type="scientific">Phaffia rhodozyma</name>
    <name type="common">Yeast</name>
    <name type="synonym">Xanthophyllomyces dendrorhous</name>
    <dbReference type="NCBI Taxonomy" id="264483"/>
    <lineage>
        <taxon>Eukaryota</taxon>
        <taxon>Fungi</taxon>
        <taxon>Dikarya</taxon>
        <taxon>Basidiomycota</taxon>
        <taxon>Agaricomycotina</taxon>
        <taxon>Tremellomycetes</taxon>
        <taxon>Cystofilobasidiales</taxon>
        <taxon>Mrakiaceae</taxon>
        <taxon>Phaffia</taxon>
    </lineage>
</organism>
<dbReference type="GO" id="GO:0044877">
    <property type="term" value="F:protein-containing complex binding"/>
    <property type="evidence" value="ECO:0007669"/>
    <property type="project" value="TreeGrafter"/>
</dbReference>
<dbReference type="EMBL" id="LN483345">
    <property type="protein sequence ID" value="CDZ98350.1"/>
    <property type="molecule type" value="Genomic_DNA"/>
</dbReference>
<dbReference type="GO" id="GO:0005739">
    <property type="term" value="C:mitochondrion"/>
    <property type="evidence" value="ECO:0007669"/>
    <property type="project" value="TreeGrafter"/>
</dbReference>
<dbReference type="Gene3D" id="3.40.50.720">
    <property type="entry name" value="NAD(P)-binding Rossmann-like Domain"/>
    <property type="match status" value="1"/>
</dbReference>
<dbReference type="PANTHER" id="PTHR12126">
    <property type="entry name" value="NADH-UBIQUINONE OXIDOREDUCTASE 39 KDA SUBUNIT-RELATED"/>
    <property type="match status" value="1"/>
</dbReference>
<proteinExistence type="predicted"/>
<accession>A0A0F7SIY2</accession>
<evidence type="ECO:0000313" key="2">
    <source>
        <dbReference type="EMBL" id="CDZ98350.1"/>
    </source>
</evidence>
<dbReference type="InterPro" id="IPR001509">
    <property type="entry name" value="Epimerase_deHydtase"/>
</dbReference>
<dbReference type="InterPro" id="IPR051207">
    <property type="entry name" value="ComplexI_NDUFA9_subunit"/>
</dbReference>
<dbReference type="PANTHER" id="PTHR12126:SF16">
    <property type="entry name" value="MIOREX COMPLEX COMPONENT 2"/>
    <property type="match status" value="1"/>
</dbReference>
<reference evidence="2" key="1">
    <citation type="submission" date="2014-08" db="EMBL/GenBank/DDBJ databases">
        <authorList>
            <person name="Sharma Rahul"/>
            <person name="Thines Marco"/>
        </authorList>
    </citation>
    <scope>NUCLEOTIDE SEQUENCE</scope>
</reference>
<dbReference type="Pfam" id="PF01370">
    <property type="entry name" value="Epimerase"/>
    <property type="match status" value="1"/>
</dbReference>
<sequence>MAQQRLLVVGGNGFLGSAVCRAAISRGWDVHSLSTSARAPKMPDGETPAWTNKVTYHKGSAFEPSTFSHLLPSTTAVVHTMGILLEGDYKSLVNETSLGGMAARLIGSDRFFNGNPLKPGSNNKTGGGYEAMNRDSAISVLDALLASRAAESISPSSSSPSSVSRMTPTVFTYISAEDIFRPFVPDKYINTKREAELLINHYLSAQTNEVDADKVKGLIVRPGVMTHPSLRPLLMPLAPLLALSASIPPVLPNILRAMSRRSNSIRSEDGSSLDSMARLLESRTIDVDDVGEAVCVGIENQLEGTLGLENLRAMAQVSTF</sequence>